<dbReference type="EMBL" id="CAQQ02128440">
    <property type="status" value="NOT_ANNOTATED_CDS"/>
    <property type="molecule type" value="Genomic_DNA"/>
</dbReference>
<dbReference type="EnsemblMetazoa" id="MESCA000486-RA">
    <property type="protein sequence ID" value="MESCA000486-PA"/>
    <property type="gene ID" value="MESCA000486"/>
</dbReference>
<dbReference type="InterPro" id="IPR006616">
    <property type="entry name" value="DM9_repeat"/>
</dbReference>
<proteinExistence type="predicted"/>
<keyword evidence="2" id="KW-1185">Reference proteome</keyword>
<name>T1GB64_MEGSC</name>
<dbReference type="EMBL" id="CAQQ02128439">
    <property type="status" value="NOT_ANNOTATED_CDS"/>
    <property type="molecule type" value="Genomic_DNA"/>
</dbReference>
<evidence type="ECO:0000313" key="1">
    <source>
        <dbReference type="EnsemblMetazoa" id="MESCA000486-PA"/>
    </source>
</evidence>
<sequence length="138" mass="15785">MMRSIFLSKVVNNCSSAEVKFQLLEQHRSTGRCSKNFEGLEWTQIGDFESKTSKQYFICRGFDKESNCVGTFVTESKDICYAICNEKSKELKDFEILQCAESGIWAPVFDQYIPYNSFDLGKSEKNPSMLAEDLKGKL</sequence>
<organism evidence="1 2">
    <name type="scientific">Megaselia scalaris</name>
    <name type="common">Humpbacked fly</name>
    <name type="synonym">Phora scalaris</name>
    <dbReference type="NCBI Taxonomy" id="36166"/>
    <lineage>
        <taxon>Eukaryota</taxon>
        <taxon>Metazoa</taxon>
        <taxon>Ecdysozoa</taxon>
        <taxon>Arthropoda</taxon>
        <taxon>Hexapoda</taxon>
        <taxon>Insecta</taxon>
        <taxon>Pterygota</taxon>
        <taxon>Neoptera</taxon>
        <taxon>Endopterygota</taxon>
        <taxon>Diptera</taxon>
        <taxon>Brachycera</taxon>
        <taxon>Muscomorpha</taxon>
        <taxon>Platypezoidea</taxon>
        <taxon>Phoridae</taxon>
        <taxon>Megaseliini</taxon>
        <taxon>Megaselia</taxon>
    </lineage>
</organism>
<protein>
    <submittedName>
        <fullName evidence="1">Uncharacterized protein</fullName>
    </submittedName>
</protein>
<reference evidence="2" key="1">
    <citation type="submission" date="2013-02" db="EMBL/GenBank/DDBJ databases">
        <authorList>
            <person name="Hughes D."/>
        </authorList>
    </citation>
    <scope>NUCLEOTIDE SEQUENCE</scope>
    <source>
        <strain>Durham</strain>
        <strain evidence="2">NC isolate 2 -- Noor lab</strain>
    </source>
</reference>
<dbReference type="Proteomes" id="UP000015102">
    <property type="component" value="Unassembled WGS sequence"/>
</dbReference>
<evidence type="ECO:0000313" key="2">
    <source>
        <dbReference type="Proteomes" id="UP000015102"/>
    </source>
</evidence>
<dbReference type="HOGENOM" id="CLU_1857568_0_0_1"/>
<reference evidence="1" key="2">
    <citation type="submission" date="2015-06" db="UniProtKB">
        <authorList>
            <consortium name="EnsemblMetazoa"/>
        </authorList>
    </citation>
    <scope>IDENTIFICATION</scope>
</reference>
<dbReference type="AlphaFoldDB" id="T1GB64"/>
<dbReference type="Pfam" id="PF11901">
    <property type="entry name" value="DM9"/>
    <property type="match status" value="1"/>
</dbReference>
<accession>T1GB64</accession>